<gene>
    <name evidence="2" type="ORF">UFOPK1981_00382</name>
</gene>
<evidence type="ECO:0000256" key="1">
    <source>
        <dbReference type="SAM" id="MobiDB-lite"/>
    </source>
</evidence>
<reference evidence="2" key="1">
    <citation type="submission" date="2020-05" db="EMBL/GenBank/DDBJ databases">
        <authorList>
            <person name="Chiriac C."/>
            <person name="Salcher M."/>
            <person name="Ghai R."/>
            <person name="Kavagutti S V."/>
        </authorList>
    </citation>
    <scope>NUCLEOTIDE SEQUENCE</scope>
</reference>
<dbReference type="AlphaFoldDB" id="A0A6J6IL45"/>
<name>A0A6J6IL45_9ZZZZ</name>
<proteinExistence type="predicted"/>
<dbReference type="EMBL" id="CAEZVI010000023">
    <property type="protein sequence ID" value="CAB4625184.1"/>
    <property type="molecule type" value="Genomic_DNA"/>
</dbReference>
<evidence type="ECO:0000313" key="2">
    <source>
        <dbReference type="EMBL" id="CAB4625184.1"/>
    </source>
</evidence>
<organism evidence="2">
    <name type="scientific">freshwater metagenome</name>
    <dbReference type="NCBI Taxonomy" id="449393"/>
    <lineage>
        <taxon>unclassified sequences</taxon>
        <taxon>metagenomes</taxon>
        <taxon>ecological metagenomes</taxon>
    </lineage>
</organism>
<accession>A0A6J6IL45</accession>
<feature type="region of interest" description="Disordered" evidence="1">
    <location>
        <begin position="154"/>
        <end position="180"/>
    </location>
</feature>
<sequence length="180" mass="19296">MAKKKAAPSAPVVTNLPLPISDTPLVIDLPDGQKLVIGKMSQGSVIEVATWRGTGRPDSRTSRLMLGMSSAAAAVQADAAQSVSVPAPKKVFSNNRLDVRALISRINIAPLMNALKELKSKAPKRIEIARKNEPEEFTSSVDIDEWLAKITSKAEAKRVATTKTPTKAPTKKATKSSKKK</sequence>
<protein>
    <submittedName>
        <fullName evidence="2">Unannotated protein</fullName>
    </submittedName>
</protein>
<feature type="compositionally biased region" description="Basic residues" evidence="1">
    <location>
        <begin position="169"/>
        <end position="180"/>
    </location>
</feature>